<protein>
    <submittedName>
        <fullName evidence="3">Uncharacterized protein</fullName>
    </submittedName>
</protein>
<name>A0A6L5BCY3_APIGR</name>
<dbReference type="GO" id="GO:0080043">
    <property type="term" value="F:quercetin 3-O-glucosyltransferase activity"/>
    <property type="evidence" value="ECO:0007669"/>
    <property type="project" value="TreeGrafter"/>
</dbReference>
<evidence type="ECO:0000313" key="4">
    <source>
        <dbReference type="Proteomes" id="UP000593563"/>
    </source>
</evidence>
<dbReference type="SUPFAM" id="SSF53756">
    <property type="entry name" value="UDP-Glycosyltransferase/glycogen phosphorylase"/>
    <property type="match status" value="2"/>
</dbReference>
<proteinExistence type="inferred from homology"/>
<keyword evidence="4" id="KW-1185">Reference proteome</keyword>
<reference evidence="3" key="1">
    <citation type="submission" date="2020-01" db="EMBL/GenBank/DDBJ databases">
        <title>The Celery Genome Sequence Reveals Sequential Paleo-tetraploidization, Resistance Gene Elimination, Karyotype Evolution, and Functional Innovation in Apiales.</title>
        <authorList>
            <person name="Song X."/>
        </authorList>
    </citation>
    <scope>NUCLEOTIDE SEQUENCE</scope>
    <source>
        <tissue evidence="3">Leaf</tissue>
    </source>
</reference>
<evidence type="ECO:0000256" key="1">
    <source>
        <dbReference type="ARBA" id="ARBA00009995"/>
    </source>
</evidence>
<evidence type="ECO:0000256" key="2">
    <source>
        <dbReference type="SAM" id="MobiDB-lite"/>
    </source>
</evidence>
<feature type="region of interest" description="Disordered" evidence="2">
    <location>
        <begin position="151"/>
        <end position="173"/>
    </location>
</feature>
<comment type="caution">
    <text evidence="3">The sequence shown here is derived from an EMBL/GenBank/DDBJ whole genome shotgun (WGS) entry which is preliminary data.</text>
</comment>
<organism evidence="3 4">
    <name type="scientific">Apium graveolens</name>
    <name type="common">Celery</name>
    <dbReference type="NCBI Taxonomy" id="4045"/>
    <lineage>
        <taxon>Eukaryota</taxon>
        <taxon>Viridiplantae</taxon>
        <taxon>Streptophyta</taxon>
        <taxon>Embryophyta</taxon>
        <taxon>Tracheophyta</taxon>
        <taxon>Spermatophyta</taxon>
        <taxon>Magnoliopsida</taxon>
        <taxon>eudicotyledons</taxon>
        <taxon>Gunneridae</taxon>
        <taxon>Pentapetalae</taxon>
        <taxon>asterids</taxon>
        <taxon>campanulids</taxon>
        <taxon>Apiales</taxon>
        <taxon>Apiaceae</taxon>
        <taxon>Apioideae</taxon>
        <taxon>apioid superclade</taxon>
        <taxon>Apieae</taxon>
        <taxon>Apium</taxon>
    </lineage>
</organism>
<dbReference type="Gene3D" id="3.40.50.2000">
    <property type="entry name" value="Glycogen Phosphorylase B"/>
    <property type="match status" value="3"/>
</dbReference>
<dbReference type="PANTHER" id="PTHR11926">
    <property type="entry name" value="GLUCOSYL/GLUCURONOSYL TRANSFERASES"/>
    <property type="match status" value="1"/>
</dbReference>
<dbReference type="PANTHER" id="PTHR11926:SF774">
    <property type="entry name" value="UDP-GLYCOSYLTRANSFERASE 85A1-RELATED"/>
    <property type="match status" value="1"/>
</dbReference>
<evidence type="ECO:0000313" key="3">
    <source>
        <dbReference type="EMBL" id="KAF1001914.1"/>
    </source>
</evidence>
<accession>A0A6L5BCY3</accession>
<sequence>MCKYTRINCLAPFSNLISELNDSSVSGVPPVTCIVADAIMTFTMEAAQQFNIPELLFWTASACGLIAYMQYHQLVEKGYTPLQAEIAAIPIAQAVIINTFDALEQDALEAVSASQPNIYTIEELVRELMDGDKGKKFKKNAVEWKNKAEAAISSSGSSTKNLDKLVDEVLPPK</sequence>
<comment type="similarity">
    <text evidence="1">Belongs to the UDP-glycosyltransferase family.</text>
</comment>
<dbReference type="EMBL" id="WRXP01002078">
    <property type="protein sequence ID" value="KAF1001914.1"/>
    <property type="molecule type" value="Genomic_DNA"/>
</dbReference>
<gene>
    <name evidence="3" type="ORF">AG4045_001784</name>
</gene>
<dbReference type="GO" id="GO:0080044">
    <property type="term" value="F:quercetin 7-O-glucosyltransferase activity"/>
    <property type="evidence" value="ECO:0007669"/>
    <property type="project" value="TreeGrafter"/>
</dbReference>
<dbReference type="Proteomes" id="UP000593563">
    <property type="component" value="Unassembled WGS sequence"/>
</dbReference>
<dbReference type="AlphaFoldDB" id="A0A6L5BCY3"/>